<evidence type="ECO:0000313" key="2">
    <source>
        <dbReference type="EMBL" id="GAA3495299.1"/>
    </source>
</evidence>
<protein>
    <submittedName>
        <fullName evidence="2">Uncharacterized protein</fullName>
    </submittedName>
</protein>
<dbReference type="EMBL" id="BAAAXF010000018">
    <property type="protein sequence ID" value="GAA3495299.1"/>
    <property type="molecule type" value="Genomic_DNA"/>
</dbReference>
<feature type="compositionally biased region" description="Basic and acidic residues" evidence="1">
    <location>
        <begin position="1"/>
        <end position="12"/>
    </location>
</feature>
<sequence length="93" mass="10580">MGRRDPAVDRRPQQHRAGLLRGEPLRRRPHVWPPVRRAAARHHRGRRDHAAFAGRQRLVGPDPAERELFIDLIRRVAGAAETLRDPGQPAAAR</sequence>
<evidence type="ECO:0000313" key="3">
    <source>
        <dbReference type="Proteomes" id="UP001501455"/>
    </source>
</evidence>
<comment type="caution">
    <text evidence="2">The sequence shown here is derived from an EMBL/GenBank/DDBJ whole genome shotgun (WGS) entry which is preliminary data.</text>
</comment>
<gene>
    <name evidence="2" type="ORF">GCM10019016_023990</name>
</gene>
<keyword evidence="3" id="KW-1185">Reference proteome</keyword>
<organism evidence="2 3">
    <name type="scientific">Streptomyces prasinosporus</name>
    <dbReference type="NCBI Taxonomy" id="68256"/>
    <lineage>
        <taxon>Bacteria</taxon>
        <taxon>Bacillati</taxon>
        <taxon>Actinomycetota</taxon>
        <taxon>Actinomycetes</taxon>
        <taxon>Kitasatosporales</taxon>
        <taxon>Streptomycetaceae</taxon>
        <taxon>Streptomyces</taxon>
        <taxon>Streptomyces albogriseolus group</taxon>
    </lineage>
</organism>
<feature type="region of interest" description="Disordered" evidence="1">
    <location>
        <begin position="1"/>
        <end position="28"/>
    </location>
</feature>
<reference evidence="3" key="1">
    <citation type="journal article" date="2019" name="Int. J. Syst. Evol. Microbiol.">
        <title>The Global Catalogue of Microorganisms (GCM) 10K type strain sequencing project: providing services to taxonomists for standard genome sequencing and annotation.</title>
        <authorList>
            <consortium name="The Broad Institute Genomics Platform"/>
            <consortium name="The Broad Institute Genome Sequencing Center for Infectious Disease"/>
            <person name="Wu L."/>
            <person name="Ma J."/>
        </authorList>
    </citation>
    <scope>NUCLEOTIDE SEQUENCE [LARGE SCALE GENOMIC DNA]</scope>
    <source>
        <strain evidence="3">JCM 4816</strain>
    </source>
</reference>
<evidence type="ECO:0000256" key="1">
    <source>
        <dbReference type="SAM" id="MobiDB-lite"/>
    </source>
</evidence>
<name>A0ABP6TJ87_9ACTN</name>
<accession>A0ABP6TJ87</accession>
<proteinExistence type="predicted"/>
<dbReference type="Proteomes" id="UP001501455">
    <property type="component" value="Unassembled WGS sequence"/>
</dbReference>